<evidence type="ECO:0000313" key="2">
    <source>
        <dbReference type="EMBL" id="NBE55582.1"/>
    </source>
</evidence>
<evidence type="ECO:0000313" key="3">
    <source>
        <dbReference type="Proteomes" id="UP000598297"/>
    </source>
</evidence>
<evidence type="ECO:0000256" key="1">
    <source>
        <dbReference type="SAM" id="MobiDB-lite"/>
    </source>
</evidence>
<gene>
    <name evidence="2" type="ORF">GUY60_29965</name>
</gene>
<feature type="region of interest" description="Disordered" evidence="1">
    <location>
        <begin position="124"/>
        <end position="148"/>
    </location>
</feature>
<accession>A0A964XQ92</accession>
<keyword evidence="3" id="KW-1185">Reference proteome</keyword>
<dbReference type="RefSeq" id="WP_161703440.1">
    <property type="nucleotide sequence ID" value="NZ_JAAAHS010000340.1"/>
</dbReference>
<reference evidence="2" key="1">
    <citation type="submission" date="2020-01" db="EMBL/GenBank/DDBJ databases">
        <title>Whole-genome analyses of novel actinobacteria.</title>
        <authorList>
            <person name="Sahin N."/>
        </authorList>
    </citation>
    <scope>NUCLEOTIDE SEQUENCE</scope>
    <source>
        <strain evidence="2">YC537</strain>
    </source>
</reference>
<comment type="caution">
    <text evidence="2">The sequence shown here is derived from an EMBL/GenBank/DDBJ whole genome shotgun (WGS) entry which is preliminary data.</text>
</comment>
<dbReference type="Proteomes" id="UP000598297">
    <property type="component" value="Unassembled WGS sequence"/>
</dbReference>
<protein>
    <submittedName>
        <fullName evidence="2">Uncharacterized protein</fullName>
    </submittedName>
</protein>
<dbReference type="EMBL" id="JAAAHS010000340">
    <property type="protein sequence ID" value="NBE55582.1"/>
    <property type="molecule type" value="Genomic_DNA"/>
</dbReference>
<dbReference type="OrthoDB" id="3870696at2"/>
<name>A0A964XQ92_9ACTN</name>
<proteinExistence type="predicted"/>
<dbReference type="AlphaFoldDB" id="A0A964XQ92"/>
<organism evidence="2 3">
    <name type="scientific">Streptomyces boluensis</name>
    <dbReference type="NCBI Taxonomy" id="1775135"/>
    <lineage>
        <taxon>Bacteria</taxon>
        <taxon>Bacillati</taxon>
        <taxon>Actinomycetota</taxon>
        <taxon>Actinomycetes</taxon>
        <taxon>Kitasatosporales</taxon>
        <taxon>Streptomycetaceae</taxon>
        <taxon>Streptomyces</taxon>
    </lineage>
</organism>
<sequence length="148" mass="15967">MDVELTALAATGATTVVGLMVTETWNRARDRLVRLFSRGGDEEAAGEELQDSRDQLLGARDAEDESAAADIEAALRVWLRRVLQRDADAVGQLRDLIAEFGPERPVDGAVNNTAHVGVQNGPMVQARDISGLTIHGSTPSRSPRPERP</sequence>